<dbReference type="EMBL" id="JADINC010000067">
    <property type="protein sequence ID" value="MBO8425620.1"/>
    <property type="molecule type" value="Genomic_DNA"/>
</dbReference>
<comment type="catalytic activity">
    <reaction evidence="6">
        <text>guanosine(527) in 16S rRNA + S-adenosyl-L-methionine = N(7)-methylguanosine(527) in 16S rRNA + S-adenosyl-L-homocysteine</text>
        <dbReference type="Rhea" id="RHEA:42732"/>
        <dbReference type="Rhea" id="RHEA-COMP:10209"/>
        <dbReference type="Rhea" id="RHEA-COMP:10210"/>
        <dbReference type="ChEBI" id="CHEBI:57856"/>
        <dbReference type="ChEBI" id="CHEBI:59789"/>
        <dbReference type="ChEBI" id="CHEBI:74269"/>
        <dbReference type="ChEBI" id="CHEBI:74480"/>
        <dbReference type="EC" id="2.1.1.170"/>
    </reaction>
</comment>
<dbReference type="AlphaFoldDB" id="A0A9D9DGH8"/>
<keyword evidence="5 6" id="KW-0949">S-adenosyl-L-methionine</keyword>
<proteinExistence type="inferred from homology"/>
<dbReference type="InterPro" id="IPR029063">
    <property type="entry name" value="SAM-dependent_MTases_sf"/>
</dbReference>
<evidence type="ECO:0000256" key="4">
    <source>
        <dbReference type="ARBA" id="ARBA00022679"/>
    </source>
</evidence>
<dbReference type="Gene3D" id="3.40.50.150">
    <property type="entry name" value="Vaccinia Virus protein VP39"/>
    <property type="match status" value="1"/>
</dbReference>
<evidence type="ECO:0000256" key="1">
    <source>
        <dbReference type="ARBA" id="ARBA00022490"/>
    </source>
</evidence>
<dbReference type="PANTHER" id="PTHR31760">
    <property type="entry name" value="S-ADENOSYL-L-METHIONINE-DEPENDENT METHYLTRANSFERASES SUPERFAMILY PROTEIN"/>
    <property type="match status" value="1"/>
</dbReference>
<dbReference type="HAMAP" id="MF_00074">
    <property type="entry name" value="16SrRNA_methyltr_G"/>
    <property type="match status" value="1"/>
</dbReference>
<gene>
    <name evidence="6 7" type="primary">rsmG</name>
    <name evidence="7" type="ORF">IAC69_04050</name>
</gene>
<dbReference type="EC" id="2.1.1.170" evidence="6"/>
<organism evidence="7 8">
    <name type="scientific">Candidatus Enterousia avistercoris</name>
    <dbReference type="NCBI Taxonomy" id="2840788"/>
    <lineage>
        <taxon>Bacteria</taxon>
        <taxon>Pseudomonadati</taxon>
        <taxon>Pseudomonadota</taxon>
        <taxon>Alphaproteobacteria</taxon>
        <taxon>Candidatus Enterousia</taxon>
    </lineage>
</organism>
<dbReference type="GO" id="GO:0005829">
    <property type="term" value="C:cytosol"/>
    <property type="evidence" value="ECO:0007669"/>
    <property type="project" value="TreeGrafter"/>
</dbReference>
<dbReference type="Proteomes" id="UP000823630">
    <property type="component" value="Unassembled WGS sequence"/>
</dbReference>
<feature type="binding site" evidence="6">
    <location>
        <position position="57"/>
    </location>
    <ligand>
        <name>S-adenosyl-L-methionine</name>
        <dbReference type="ChEBI" id="CHEBI:59789"/>
    </ligand>
</feature>
<dbReference type="GO" id="GO:0070043">
    <property type="term" value="F:rRNA (guanine-N7-)-methyltransferase activity"/>
    <property type="evidence" value="ECO:0007669"/>
    <property type="project" value="UniProtKB-UniRule"/>
</dbReference>
<keyword evidence="4 6" id="KW-0808">Transferase</keyword>
<accession>A0A9D9DGH8</accession>
<comment type="caution">
    <text evidence="7">The sequence shown here is derived from an EMBL/GenBank/DDBJ whole genome shotgun (WGS) entry which is preliminary data.</text>
</comment>
<dbReference type="SUPFAM" id="SSF53335">
    <property type="entry name" value="S-adenosyl-L-methionine-dependent methyltransferases"/>
    <property type="match status" value="1"/>
</dbReference>
<keyword evidence="3 6" id="KW-0489">Methyltransferase</keyword>
<feature type="binding site" evidence="6">
    <location>
        <position position="62"/>
    </location>
    <ligand>
        <name>S-adenosyl-L-methionine</name>
        <dbReference type="ChEBI" id="CHEBI:59789"/>
    </ligand>
</feature>
<protein>
    <recommendedName>
        <fullName evidence="6">Ribosomal RNA small subunit methyltransferase G</fullName>
        <ecNumber evidence="6">2.1.1.170</ecNumber>
    </recommendedName>
    <alternativeName>
        <fullName evidence="6">16S rRNA 7-methylguanosine methyltransferase</fullName>
        <shortName evidence="6">16S rRNA m7G methyltransferase</shortName>
    </alternativeName>
</protein>
<comment type="function">
    <text evidence="6">Specifically methylates the N7 position of guanine in position 527 of 16S rRNA.</text>
</comment>
<evidence type="ECO:0000313" key="8">
    <source>
        <dbReference type="Proteomes" id="UP000823630"/>
    </source>
</evidence>
<evidence type="ECO:0000256" key="3">
    <source>
        <dbReference type="ARBA" id="ARBA00022603"/>
    </source>
</evidence>
<sequence>MNNKAKFDLYAQMLREWSSRMNLVAPSTLDNIYTRHFADSAQLADVLPAHVSVIDMGTGAGFPGVVLAILGWHVVAIESIGKKVAFLSAVKEKLQLDNLEIYHGRLENYIANNAIDKNKTVFTARAFAPLVKILDYVAKTGCQIFLLKGREIPAEIETAKQKYKFDYELVPSRTGDGFIIIIKKCR</sequence>
<keyword evidence="1 6" id="KW-0963">Cytoplasm</keyword>
<dbReference type="NCBIfam" id="TIGR00138">
    <property type="entry name" value="rsmG_gidB"/>
    <property type="match status" value="1"/>
</dbReference>
<reference evidence="7" key="1">
    <citation type="submission" date="2020-10" db="EMBL/GenBank/DDBJ databases">
        <authorList>
            <person name="Gilroy R."/>
        </authorList>
    </citation>
    <scope>NUCLEOTIDE SEQUENCE</scope>
    <source>
        <strain evidence="7">8207</strain>
    </source>
</reference>
<evidence type="ECO:0000256" key="6">
    <source>
        <dbReference type="HAMAP-Rule" id="MF_00074"/>
    </source>
</evidence>
<dbReference type="PIRSF" id="PIRSF003078">
    <property type="entry name" value="GidB"/>
    <property type="match status" value="1"/>
</dbReference>
<reference evidence="7" key="2">
    <citation type="journal article" date="2021" name="PeerJ">
        <title>Extensive microbial diversity within the chicken gut microbiome revealed by metagenomics and culture.</title>
        <authorList>
            <person name="Gilroy R."/>
            <person name="Ravi A."/>
            <person name="Getino M."/>
            <person name="Pursley I."/>
            <person name="Horton D.L."/>
            <person name="Alikhan N.F."/>
            <person name="Baker D."/>
            <person name="Gharbi K."/>
            <person name="Hall N."/>
            <person name="Watson M."/>
            <person name="Adriaenssens E.M."/>
            <person name="Foster-Nyarko E."/>
            <person name="Jarju S."/>
            <person name="Secka A."/>
            <person name="Antonio M."/>
            <person name="Oren A."/>
            <person name="Chaudhuri R.R."/>
            <person name="La Ragione R."/>
            <person name="Hildebrand F."/>
            <person name="Pallen M.J."/>
        </authorList>
    </citation>
    <scope>NUCLEOTIDE SEQUENCE</scope>
    <source>
        <strain evidence="7">8207</strain>
    </source>
</reference>
<keyword evidence="2 6" id="KW-0698">rRNA processing</keyword>
<dbReference type="Pfam" id="PF02527">
    <property type="entry name" value="GidB"/>
    <property type="match status" value="1"/>
</dbReference>
<evidence type="ECO:0000256" key="2">
    <source>
        <dbReference type="ARBA" id="ARBA00022552"/>
    </source>
</evidence>
<evidence type="ECO:0000313" key="7">
    <source>
        <dbReference type="EMBL" id="MBO8425620.1"/>
    </source>
</evidence>
<name>A0A9D9DGH8_9PROT</name>
<comment type="subcellular location">
    <subcellularLocation>
        <location evidence="6">Cytoplasm</location>
    </subcellularLocation>
</comment>
<feature type="binding site" evidence="6">
    <location>
        <begin position="106"/>
        <end position="107"/>
    </location>
    <ligand>
        <name>S-adenosyl-L-methionine</name>
        <dbReference type="ChEBI" id="CHEBI:59789"/>
    </ligand>
</feature>
<comment type="similarity">
    <text evidence="6">Belongs to the methyltransferase superfamily. RNA methyltransferase RsmG family.</text>
</comment>
<evidence type="ECO:0000256" key="5">
    <source>
        <dbReference type="ARBA" id="ARBA00022691"/>
    </source>
</evidence>
<dbReference type="InterPro" id="IPR003682">
    <property type="entry name" value="rRNA_ssu_MeTfrase_G"/>
</dbReference>
<comment type="caution">
    <text evidence="6">Lacks conserved residue(s) required for the propagation of feature annotation.</text>
</comment>
<dbReference type="PANTHER" id="PTHR31760:SF0">
    <property type="entry name" value="S-ADENOSYL-L-METHIONINE-DEPENDENT METHYLTRANSFERASES SUPERFAMILY PROTEIN"/>
    <property type="match status" value="1"/>
</dbReference>
<feature type="binding site" evidence="6">
    <location>
        <position position="125"/>
    </location>
    <ligand>
        <name>S-adenosyl-L-methionine</name>
        <dbReference type="ChEBI" id="CHEBI:59789"/>
    </ligand>
</feature>